<sequence>MFGGLFCNRSGIFSCLRFQSPFPEKQPAPTLHHTRHSAECQHQSVISNDTQPLTTNSWVVLPAPTLSSQYQGILSEDPQISKQQHDRRQLPEPP</sequence>
<keyword evidence="3" id="KW-1185">Reference proteome</keyword>
<accession>A0A9Q1EZJ3</accession>
<gene>
    <name evidence="2" type="ORF">SKAU_G00267160</name>
</gene>
<evidence type="ECO:0000256" key="1">
    <source>
        <dbReference type="SAM" id="MobiDB-lite"/>
    </source>
</evidence>
<dbReference type="AlphaFoldDB" id="A0A9Q1EZJ3"/>
<proteinExistence type="predicted"/>
<feature type="region of interest" description="Disordered" evidence="1">
    <location>
        <begin position="71"/>
        <end position="94"/>
    </location>
</feature>
<comment type="caution">
    <text evidence="2">The sequence shown here is derived from an EMBL/GenBank/DDBJ whole genome shotgun (WGS) entry which is preliminary data.</text>
</comment>
<organism evidence="2 3">
    <name type="scientific">Synaphobranchus kaupii</name>
    <name type="common">Kaup's arrowtooth eel</name>
    <dbReference type="NCBI Taxonomy" id="118154"/>
    <lineage>
        <taxon>Eukaryota</taxon>
        <taxon>Metazoa</taxon>
        <taxon>Chordata</taxon>
        <taxon>Craniata</taxon>
        <taxon>Vertebrata</taxon>
        <taxon>Euteleostomi</taxon>
        <taxon>Actinopterygii</taxon>
        <taxon>Neopterygii</taxon>
        <taxon>Teleostei</taxon>
        <taxon>Anguilliformes</taxon>
        <taxon>Synaphobranchidae</taxon>
        <taxon>Synaphobranchus</taxon>
    </lineage>
</organism>
<feature type="compositionally biased region" description="Basic and acidic residues" evidence="1">
    <location>
        <begin position="83"/>
        <end position="94"/>
    </location>
</feature>
<dbReference type="EMBL" id="JAINUF010000010">
    <property type="protein sequence ID" value="KAJ8348127.1"/>
    <property type="molecule type" value="Genomic_DNA"/>
</dbReference>
<feature type="compositionally biased region" description="Polar residues" evidence="1">
    <location>
        <begin position="71"/>
        <end position="82"/>
    </location>
</feature>
<reference evidence="2" key="1">
    <citation type="journal article" date="2023" name="Science">
        <title>Genome structures resolve the early diversification of teleost fishes.</title>
        <authorList>
            <person name="Parey E."/>
            <person name="Louis A."/>
            <person name="Montfort J."/>
            <person name="Bouchez O."/>
            <person name="Roques C."/>
            <person name="Iampietro C."/>
            <person name="Lluch J."/>
            <person name="Castinel A."/>
            <person name="Donnadieu C."/>
            <person name="Desvignes T."/>
            <person name="Floi Bucao C."/>
            <person name="Jouanno E."/>
            <person name="Wen M."/>
            <person name="Mejri S."/>
            <person name="Dirks R."/>
            <person name="Jansen H."/>
            <person name="Henkel C."/>
            <person name="Chen W.J."/>
            <person name="Zahm M."/>
            <person name="Cabau C."/>
            <person name="Klopp C."/>
            <person name="Thompson A.W."/>
            <person name="Robinson-Rechavi M."/>
            <person name="Braasch I."/>
            <person name="Lecointre G."/>
            <person name="Bobe J."/>
            <person name="Postlethwait J.H."/>
            <person name="Berthelot C."/>
            <person name="Roest Crollius H."/>
            <person name="Guiguen Y."/>
        </authorList>
    </citation>
    <scope>NUCLEOTIDE SEQUENCE</scope>
    <source>
        <strain evidence="2">WJC10195</strain>
    </source>
</reference>
<name>A0A9Q1EZJ3_SYNKA</name>
<evidence type="ECO:0000313" key="2">
    <source>
        <dbReference type="EMBL" id="KAJ8348127.1"/>
    </source>
</evidence>
<evidence type="ECO:0000313" key="3">
    <source>
        <dbReference type="Proteomes" id="UP001152622"/>
    </source>
</evidence>
<dbReference type="Proteomes" id="UP001152622">
    <property type="component" value="Chromosome 10"/>
</dbReference>
<protein>
    <submittedName>
        <fullName evidence="2">Uncharacterized protein</fullName>
    </submittedName>
</protein>